<sequence length="93" mass="10287">MTIRMNNVNKSDGFQYHAAPVIAKDGRDRITNEIFGDPAGVGTTHHDQPTRINKYTVGDSADSFHGQWKDSFDKGPVTVALKPKSDIDPTKIF</sequence>
<evidence type="ECO:0000313" key="2">
    <source>
        <dbReference type="Proteomes" id="UP000268313"/>
    </source>
</evidence>
<protein>
    <submittedName>
        <fullName evidence="1">Uncharacterized protein</fullName>
    </submittedName>
</protein>
<dbReference type="Proteomes" id="UP000268313">
    <property type="component" value="Unassembled WGS sequence"/>
</dbReference>
<gene>
    <name evidence="1" type="ORF">D7X32_35495</name>
</gene>
<accession>A0A3A8K271</accession>
<reference evidence="2" key="1">
    <citation type="submission" date="2018-09" db="EMBL/GenBank/DDBJ databases">
        <authorList>
            <person name="Livingstone P.G."/>
            <person name="Whitworth D.E."/>
        </authorList>
    </citation>
    <scope>NUCLEOTIDE SEQUENCE [LARGE SCALE GENOMIC DNA]</scope>
    <source>
        <strain evidence="2">CA043D</strain>
    </source>
</reference>
<comment type="caution">
    <text evidence="1">The sequence shown here is derived from an EMBL/GenBank/DDBJ whole genome shotgun (WGS) entry which is preliminary data.</text>
</comment>
<dbReference type="EMBL" id="RAWE01000207">
    <property type="protein sequence ID" value="RKG96621.1"/>
    <property type="molecule type" value="Genomic_DNA"/>
</dbReference>
<keyword evidence="2" id="KW-1185">Reference proteome</keyword>
<name>A0A3A8K271_9BACT</name>
<proteinExistence type="predicted"/>
<dbReference type="AlphaFoldDB" id="A0A3A8K271"/>
<evidence type="ECO:0000313" key="1">
    <source>
        <dbReference type="EMBL" id="RKG96621.1"/>
    </source>
</evidence>
<organism evidence="1 2">
    <name type="scientific">Corallococcus carmarthensis</name>
    <dbReference type="NCBI Taxonomy" id="2316728"/>
    <lineage>
        <taxon>Bacteria</taxon>
        <taxon>Pseudomonadati</taxon>
        <taxon>Myxococcota</taxon>
        <taxon>Myxococcia</taxon>
        <taxon>Myxococcales</taxon>
        <taxon>Cystobacterineae</taxon>
        <taxon>Myxococcaceae</taxon>
        <taxon>Corallococcus</taxon>
    </lineage>
</organism>